<gene>
    <name evidence="1" type="ORF">OHA22_43955</name>
</gene>
<proteinExistence type="predicted"/>
<protein>
    <submittedName>
        <fullName evidence="1">C25 family cysteine peptidase</fullName>
    </submittedName>
</protein>
<name>A0AAU2AEX9_9ACTN</name>
<dbReference type="AlphaFoldDB" id="A0AAU2AEX9"/>
<accession>A0AAU2AEX9</accession>
<sequence>MSATKLIIANYSAMQNKGYGEADLTSVQEALTRLVKSDQDRGITTTVVDLSNRAKMAQYDAPVVTDEKDEKQNKDAIDAVFRSAEPDYLMLLGSHDVIPHQHLTNLASDDDPSVPSDLPYACEVTYDAAGQEPSKFTNPSRVVGRLPDVTGSHDPSYLVHLIKYSAAATSVQREAYQSYFGLSAAVWHKSTETNLTDIFGNANALHLIPPDDSPWPAKSLAARSHFVNCHGASRDPNWYGEGNGGFPVALKANDVNQPLTSGTILAAECCYGAELYQPNIPTGMPICNTYLDSGAVLFFGSTNIAYGPADHCDKADLISRYVIRETLQGQSSGYATLKARLDYVKGKSHLDPVDLKTLSQFILLGDPSVRPVGLPKLATEETDAHAAMTERRHEAKRIAHVLEQGISVPQPVPSSYRSAALEEQLHSITARHGLPPSASISSFAVTWRSEAAVPKGLGRPPRQHLLHAVRSSDAPVRTDIIVIVREQDDRIVSVEEYEAR</sequence>
<dbReference type="InterPro" id="IPR029031">
    <property type="entry name" value="Gingipain_N_sf"/>
</dbReference>
<dbReference type="Gene3D" id="3.40.50.10390">
    <property type="entry name" value="Gingipain r, domain 1"/>
    <property type="match status" value="1"/>
</dbReference>
<organism evidence="1">
    <name type="scientific">Streptomyces sp. NBC_00093</name>
    <dbReference type="NCBI Taxonomy" id="2975649"/>
    <lineage>
        <taxon>Bacteria</taxon>
        <taxon>Bacillati</taxon>
        <taxon>Actinomycetota</taxon>
        <taxon>Actinomycetes</taxon>
        <taxon>Kitasatosporales</taxon>
        <taxon>Streptomycetaceae</taxon>
        <taxon>Streptomyces</taxon>
    </lineage>
</organism>
<dbReference type="EMBL" id="CP108222">
    <property type="protein sequence ID" value="WTT22002.1"/>
    <property type="molecule type" value="Genomic_DNA"/>
</dbReference>
<reference evidence="1" key="1">
    <citation type="submission" date="2022-10" db="EMBL/GenBank/DDBJ databases">
        <title>The complete genomes of actinobacterial strains from the NBC collection.</title>
        <authorList>
            <person name="Joergensen T.S."/>
            <person name="Alvarez Arevalo M."/>
            <person name="Sterndorff E.B."/>
            <person name="Faurdal D."/>
            <person name="Vuksanovic O."/>
            <person name="Mourched A.-S."/>
            <person name="Charusanti P."/>
            <person name="Shaw S."/>
            <person name="Blin K."/>
            <person name="Weber T."/>
        </authorList>
    </citation>
    <scope>NUCLEOTIDE SEQUENCE</scope>
    <source>
        <strain evidence="1">NBC_00093</strain>
    </source>
</reference>
<evidence type="ECO:0000313" key="1">
    <source>
        <dbReference type="EMBL" id="WTT22002.1"/>
    </source>
</evidence>